<feature type="region of interest" description="Disordered" evidence="1">
    <location>
        <begin position="1"/>
        <end position="41"/>
    </location>
</feature>
<accession>A0A391NZ09</accession>
<gene>
    <name evidence="2" type="ORF">KIPB_016174</name>
</gene>
<proteinExistence type="predicted"/>
<dbReference type="Proteomes" id="UP000265618">
    <property type="component" value="Unassembled WGS sequence"/>
</dbReference>
<name>A0A391NZ09_9EUKA</name>
<keyword evidence="3" id="KW-1185">Reference proteome</keyword>
<reference evidence="2 3" key="1">
    <citation type="journal article" date="2018" name="PLoS ONE">
        <title>The draft genome of Kipferlia bialata reveals reductive genome evolution in fornicate parasites.</title>
        <authorList>
            <person name="Tanifuji G."/>
            <person name="Takabayashi S."/>
            <person name="Kume K."/>
            <person name="Takagi M."/>
            <person name="Nakayama T."/>
            <person name="Kamikawa R."/>
            <person name="Inagaki Y."/>
            <person name="Hashimoto T."/>
        </authorList>
    </citation>
    <scope>NUCLEOTIDE SEQUENCE [LARGE SCALE GENOMIC DNA]</scope>
    <source>
        <strain evidence="2">NY0173</strain>
    </source>
</reference>
<sequence length="76" mass="8030">MVGEEEAMSEFLSGSEGEGSDVEMSGEGSDSGSEGEVEQDLSSIRGLLCAAQTQPIEGRVVRLLTERLDEVGTHVE</sequence>
<dbReference type="EMBL" id="BDIP01009653">
    <property type="protein sequence ID" value="GCA65076.1"/>
    <property type="molecule type" value="Genomic_DNA"/>
</dbReference>
<protein>
    <submittedName>
        <fullName evidence="2">Uncharacterized protein</fullName>
    </submittedName>
</protein>
<evidence type="ECO:0000313" key="3">
    <source>
        <dbReference type="Proteomes" id="UP000265618"/>
    </source>
</evidence>
<evidence type="ECO:0000313" key="2">
    <source>
        <dbReference type="EMBL" id="GCA65076.1"/>
    </source>
</evidence>
<organism evidence="2 3">
    <name type="scientific">Kipferlia bialata</name>
    <dbReference type="NCBI Taxonomy" id="797122"/>
    <lineage>
        <taxon>Eukaryota</taxon>
        <taxon>Metamonada</taxon>
        <taxon>Carpediemonas-like organisms</taxon>
        <taxon>Kipferlia</taxon>
    </lineage>
</organism>
<evidence type="ECO:0000256" key="1">
    <source>
        <dbReference type="SAM" id="MobiDB-lite"/>
    </source>
</evidence>
<feature type="compositionally biased region" description="Low complexity" evidence="1">
    <location>
        <begin position="22"/>
        <end position="32"/>
    </location>
</feature>
<comment type="caution">
    <text evidence="2">The sequence shown here is derived from an EMBL/GenBank/DDBJ whole genome shotgun (WGS) entry which is preliminary data.</text>
</comment>
<dbReference type="AlphaFoldDB" id="A0A391NZ09"/>